<dbReference type="InterPro" id="IPR036465">
    <property type="entry name" value="vWFA_dom_sf"/>
</dbReference>
<evidence type="ECO:0000256" key="2">
    <source>
        <dbReference type="ARBA" id="ARBA00006092"/>
    </source>
</evidence>
<keyword evidence="7 11" id="KW-0805">Transcription regulation</keyword>
<evidence type="ECO:0000256" key="8">
    <source>
        <dbReference type="ARBA" id="ARBA00023163"/>
    </source>
</evidence>
<dbReference type="InterPro" id="IPR046349">
    <property type="entry name" value="C1-like_sf"/>
</dbReference>
<dbReference type="GO" id="GO:0006289">
    <property type="term" value="P:nucleotide-excision repair"/>
    <property type="evidence" value="ECO:0007669"/>
    <property type="project" value="UniProtKB-UniRule"/>
</dbReference>
<dbReference type="AlphaFoldDB" id="A0A9W8DZH3"/>
<dbReference type="PIRSF" id="PIRSF015919">
    <property type="entry name" value="TFIIH_SSL1"/>
    <property type="match status" value="1"/>
</dbReference>
<dbReference type="NCBIfam" id="TIGR00622">
    <property type="entry name" value="ssl1"/>
    <property type="match status" value="1"/>
</dbReference>
<keyword evidence="4" id="KW-0227">DNA damage</keyword>
<keyword evidence="10 11" id="KW-0539">Nucleus</keyword>
<dbReference type="EMBL" id="JANBPT010000238">
    <property type="protein sequence ID" value="KAJ1925119.1"/>
    <property type="molecule type" value="Genomic_DNA"/>
</dbReference>
<dbReference type="GO" id="GO:0008270">
    <property type="term" value="F:zinc ion binding"/>
    <property type="evidence" value="ECO:0007669"/>
    <property type="project" value="UniProtKB-UniRule"/>
</dbReference>
<evidence type="ECO:0000259" key="14">
    <source>
        <dbReference type="SMART" id="SM00327"/>
    </source>
</evidence>
<gene>
    <name evidence="16" type="ORF">IWQ60_004760</name>
</gene>
<keyword evidence="9" id="KW-0234">DNA repair</keyword>
<evidence type="ECO:0000256" key="4">
    <source>
        <dbReference type="ARBA" id="ARBA00022763"/>
    </source>
</evidence>
<dbReference type="PANTHER" id="PTHR12695">
    <property type="entry name" value="GENERAL TRANSCRIPTION FACTOR IIH SUBUNIT 2"/>
    <property type="match status" value="1"/>
</dbReference>
<keyword evidence="8 11" id="KW-0804">Transcription</keyword>
<dbReference type="OrthoDB" id="284275at2759"/>
<dbReference type="Gene3D" id="3.40.50.410">
    <property type="entry name" value="von Willebrand factor, type A domain"/>
    <property type="match status" value="1"/>
</dbReference>
<evidence type="ECO:0000256" key="6">
    <source>
        <dbReference type="ARBA" id="ARBA00022833"/>
    </source>
</evidence>
<dbReference type="GO" id="GO:0000439">
    <property type="term" value="C:transcription factor TFIIH core complex"/>
    <property type="evidence" value="ECO:0007669"/>
    <property type="project" value="UniProtKB-UniRule"/>
</dbReference>
<evidence type="ECO:0000256" key="12">
    <source>
        <dbReference type="PIRSR" id="PIRSR015919-1"/>
    </source>
</evidence>
<feature type="compositionally biased region" description="Acidic residues" evidence="13">
    <location>
        <begin position="16"/>
        <end position="25"/>
    </location>
</feature>
<dbReference type="Pfam" id="PF07975">
    <property type="entry name" value="C1_4"/>
    <property type="match status" value="1"/>
</dbReference>
<dbReference type="PANTHER" id="PTHR12695:SF2">
    <property type="entry name" value="GENERAL TRANSCRIPTION FACTOR IIH SUBUNIT 2-RELATED"/>
    <property type="match status" value="1"/>
</dbReference>
<comment type="caution">
    <text evidence="16">The sequence shown here is derived from an EMBL/GenBank/DDBJ whole genome shotgun (WGS) entry which is preliminary data.</text>
</comment>
<organism evidence="16 17">
    <name type="scientific">Tieghemiomyces parasiticus</name>
    <dbReference type="NCBI Taxonomy" id="78921"/>
    <lineage>
        <taxon>Eukaryota</taxon>
        <taxon>Fungi</taxon>
        <taxon>Fungi incertae sedis</taxon>
        <taxon>Zoopagomycota</taxon>
        <taxon>Kickxellomycotina</taxon>
        <taxon>Dimargaritomycetes</taxon>
        <taxon>Dimargaritales</taxon>
        <taxon>Dimargaritaceae</taxon>
        <taxon>Tieghemiomyces</taxon>
    </lineage>
</organism>
<dbReference type="SUPFAM" id="SSF57889">
    <property type="entry name" value="Cysteine-rich domain"/>
    <property type="match status" value="1"/>
</dbReference>
<comment type="subcellular location">
    <subcellularLocation>
        <location evidence="1 11">Nucleus</location>
    </subcellularLocation>
</comment>
<dbReference type="InterPro" id="IPR007198">
    <property type="entry name" value="Ssl1-like"/>
</dbReference>
<dbReference type="SMART" id="SM01047">
    <property type="entry name" value="C1_4"/>
    <property type="match status" value="1"/>
</dbReference>
<dbReference type="InterPro" id="IPR002035">
    <property type="entry name" value="VWF_A"/>
</dbReference>
<evidence type="ECO:0000256" key="7">
    <source>
        <dbReference type="ARBA" id="ARBA00023015"/>
    </source>
</evidence>
<evidence type="ECO:0000313" key="17">
    <source>
        <dbReference type="Proteomes" id="UP001150569"/>
    </source>
</evidence>
<keyword evidence="3 11" id="KW-0479">Metal-binding</keyword>
<evidence type="ECO:0000256" key="5">
    <source>
        <dbReference type="ARBA" id="ARBA00022771"/>
    </source>
</evidence>
<evidence type="ECO:0000313" key="16">
    <source>
        <dbReference type="EMBL" id="KAJ1925119.1"/>
    </source>
</evidence>
<comment type="function">
    <text evidence="11">Component of the general transcription and DNA repair factor IIH (TFIIH) core complex, which is involved in general and transcription-coupled nucleotide excision repair (NER) of damaged DNA and, when complexed to TFIIK, in RNA transcription by RNA polymerase II.</text>
</comment>
<dbReference type="InterPro" id="IPR004595">
    <property type="entry name" value="TFIIH_C1-like_dom"/>
</dbReference>
<keyword evidence="5" id="KW-0863">Zinc-finger</keyword>
<feature type="zinc finger region" description="C4-type" evidence="12">
    <location>
        <begin position="318"/>
        <end position="335"/>
    </location>
</feature>
<evidence type="ECO:0000256" key="13">
    <source>
        <dbReference type="SAM" id="MobiDB-lite"/>
    </source>
</evidence>
<dbReference type="InterPro" id="IPR013083">
    <property type="entry name" value="Znf_RING/FYVE/PHD"/>
</dbReference>
<evidence type="ECO:0000256" key="1">
    <source>
        <dbReference type="ARBA" id="ARBA00004123"/>
    </source>
</evidence>
<keyword evidence="17" id="KW-1185">Reference proteome</keyword>
<dbReference type="Pfam" id="PF04056">
    <property type="entry name" value="Ssl1"/>
    <property type="match status" value="1"/>
</dbReference>
<dbReference type="FunFam" id="3.40.50.410:FF:000015">
    <property type="entry name" value="General transcription factor IIH subunit 2"/>
    <property type="match status" value="1"/>
</dbReference>
<comment type="similarity">
    <text evidence="2 11">Belongs to the GTF2H2 family.</text>
</comment>
<dbReference type="SMART" id="SM00327">
    <property type="entry name" value="VWA"/>
    <property type="match status" value="1"/>
</dbReference>
<evidence type="ECO:0000256" key="10">
    <source>
        <dbReference type="ARBA" id="ARBA00023242"/>
    </source>
</evidence>
<dbReference type="GO" id="GO:0006351">
    <property type="term" value="P:DNA-templated transcription"/>
    <property type="evidence" value="ECO:0007669"/>
    <property type="project" value="InterPro"/>
</dbReference>
<proteinExistence type="inferred from homology"/>
<feature type="compositionally biased region" description="Gly residues" evidence="13">
    <location>
        <begin position="29"/>
        <end position="44"/>
    </location>
</feature>
<feature type="compositionally biased region" description="Low complexity" evidence="13">
    <location>
        <begin position="1"/>
        <end position="15"/>
    </location>
</feature>
<protein>
    <recommendedName>
        <fullName evidence="11">General transcription and DNA repair factor IIH</fullName>
    </recommendedName>
</protein>
<evidence type="ECO:0000256" key="11">
    <source>
        <dbReference type="PIRNR" id="PIRNR015919"/>
    </source>
</evidence>
<dbReference type="GO" id="GO:0006357">
    <property type="term" value="P:regulation of transcription by RNA polymerase II"/>
    <property type="evidence" value="ECO:0007669"/>
    <property type="project" value="UniProtKB-UniRule"/>
</dbReference>
<accession>A0A9W8DZH3</accession>
<sequence length="450" mass="48755">MNQARTPAATTAPADPEVEFIDIDDTGNGADGSAGGGAGGEAGGGYAWEEEYKRSWEGIREDEAGSLASTVANLQLQKKRRRRLRDTESVQRGIIRHLFLILDTSSAMTDKDLRPSRMELALSTAEAFILEYFDQNPLSQLGILVTRDGLAEKISELGGNPLDHIRTLKNKRNTNARGEPSLQNAMEIAMNALGHAPAHGTREVLLVFGSLTSCDPGNIQLTIQAAKAKSVRCSMVHLAAEVRVFRELCTTTGGTFSVAMNEAHFRDLLFETIPPPPLPAGQTRAANLILMGFPKKITATIPTVCACHNKFTFEGYLCPRCKAKICELPTDCNICALTLVSSPHLARSYHHLFPVANYREATVAELPDEPFCYSCTKPFESSAGQLTSATKHGPPVTTAPAPHVPAVGSTAIDAGTSRYICPKCRHQFCLECDLFIHDILRNCPGCCTTQ</sequence>
<feature type="domain" description="TFIIH C1-like" evidence="15">
    <location>
        <begin position="371"/>
        <end position="448"/>
    </location>
</feature>
<evidence type="ECO:0000256" key="9">
    <source>
        <dbReference type="ARBA" id="ARBA00023204"/>
    </source>
</evidence>
<dbReference type="Gene3D" id="3.30.40.10">
    <property type="entry name" value="Zinc/RING finger domain, C3HC4 (zinc finger)"/>
    <property type="match status" value="1"/>
</dbReference>
<reference evidence="16" key="1">
    <citation type="submission" date="2022-07" db="EMBL/GenBank/DDBJ databases">
        <title>Phylogenomic reconstructions and comparative analyses of Kickxellomycotina fungi.</title>
        <authorList>
            <person name="Reynolds N.K."/>
            <person name="Stajich J.E."/>
            <person name="Barry K."/>
            <person name="Grigoriev I.V."/>
            <person name="Crous P."/>
            <person name="Smith M.E."/>
        </authorList>
    </citation>
    <scope>NUCLEOTIDE SEQUENCE</scope>
    <source>
        <strain evidence="16">RSA 861</strain>
    </source>
</reference>
<dbReference type="SUPFAM" id="SSF53300">
    <property type="entry name" value="vWA-like"/>
    <property type="match status" value="1"/>
</dbReference>
<feature type="domain" description="VWFA" evidence="14">
    <location>
        <begin position="95"/>
        <end position="270"/>
    </location>
</feature>
<dbReference type="GO" id="GO:0005675">
    <property type="term" value="C:transcription factor TFIIH holo complex"/>
    <property type="evidence" value="ECO:0007669"/>
    <property type="project" value="UniProtKB-UniRule"/>
</dbReference>
<dbReference type="InterPro" id="IPR012170">
    <property type="entry name" value="TFIIH_SSL1/p44"/>
</dbReference>
<dbReference type="Proteomes" id="UP001150569">
    <property type="component" value="Unassembled WGS sequence"/>
</dbReference>
<evidence type="ECO:0000259" key="15">
    <source>
        <dbReference type="SMART" id="SM01047"/>
    </source>
</evidence>
<dbReference type="CDD" id="cd01453">
    <property type="entry name" value="vWA_transcription_factor_IIH_type"/>
    <property type="match status" value="1"/>
</dbReference>
<feature type="region of interest" description="Disordered" evidence="13">
    <location>
        <begin position="1"/>
        <end position="44"/>
    </location>
</feature>
<keyword evidence="6 11" id="KW-0862">Zinc</keyword>
<evidence type="ECO:0000256" key="3">
    <source>
        <dbReference type="ARBA" id="ARBA00022723"/>
    </source>
</evidence>
<name>A0A9W8DZH3_9FUNG</name>